<evidence type="ECO:0000313" key="2">
    <source>
        <dbReference type="EMBL" id="KIK06173.1"/>
    </source>
</evidence>
<gene>
    <name evidence="2" type="ORF">K443DRAFT_130022</name>
</gene>
<organism evidence="2 3">
    <name type="scientific">Laccaria amethystina LaAM-08-1</name>
    <dbReference type="NCBI Taxonomy" id="1095629"/>
    <lineage>
        <taxon>Eukaryota</taxon>
        <taxon>Fungi</taxon>
        <taxon>Dikarya</taxon>
        <taxon>Basidiomycota</taxon>
        <taxon>Agaricomycotina</taxon>
        <taxon>Agaricomycetes</taxon>
        <taxon>Agaricomycetidae</taxon>
        <taxon>Agaricales</taxon>
        <taxon>Agaricineae</taxon>
        <taxon>Hydnangiaceae</taxon>
        <taxon>Laccaria</taxon>
    </lineage>
</organism>
<dbReference type="OrthoDB" id="3269067at2759"/>
<feature type="compositionally biased region" description="Basic residues" evidence="1">
    <location>
        <begin position="325"/>
        <end position="334"/>
    </location>
</feature>
<protein>
    <submittedName>
        <fullName evidence="2">Uncharacterized protein</fullName>
    </submittedName>
</protein>
<accession>A0A0C9YD95</accession>
<reference evidence="2 3" key="1">
    <citation type="submission" date="2014-04" db="EMBL/GenBank/DDBJ databases">
        <authorList>
            <consortium name="DOE Joint Genome Institute"/>
            <person name="Kuo A."/>
            <person name="Kohler A."/>
            <person name="Nagy L.G."/>
            <person name="Floudas D."/>
            <person name="Copeland A."/>
            <person name="Barry K.W."/>
            <person name="Cichocki N."/>
            <person name="Veneault-Fourrey C."/>
            <person name="LaButti K."/>
            <person name="Lindquist E.A."/>
            <person name="Lipzen A."/>
            <person name="Lundell T."/>
            <person name="Morin E."/>
            <person name="Murat C."/>
            <person name="Sun H."/>
            <person name="Tunlid A."/>
            <person name="Henrissat B."/>
            <person name="Grigoriev I.V."/>
            <person name="Hibbett D.S."/>
            <person name="Martin F."/>
            <person name="Nordberg H.P."/>
            <person name="Cantor M.N."/>
            <person name="Hua S.X."/>
        </authorList>
    </citation>
    <scope>NUCLEOTIDE SEQUENCE [LARGE SCALE GENOMIC DNA]</scope>
    <source>
        <strain evidence="2 3">LaAM-08-1</strain>
    </source>
</reference>
<evidence type="ECO:0000256" key="1">
    <source>
        <dbReference type="SAM" id="MobiDB-lite"/>
    </source>
</evidence>
<dbReference type="AlphaFoldDB" id="A0A0C9YD95"/>
<feature type="compositionally biased region" description="Acidic residues" evidence="1">
    <location>
        <begin position="337"/>
        <end position="349"/>
    </location>
</feature>
<feature type="compositionally biased region" description="Acidic residues" evidence="1">
    <location>
        <begin position="302"/>
        <end position="320"/>
    </location>
</feature>
<dbReference type="EMBL" id="KN838554">
    <property type="protein sequence ID" value="KIK06173.1"/>
    <property type="molecule type" value="Genomic_DNA"/>
</dbReference>
<dbReference type="Proteomes" id="UP000054477">
    <property type="component" value="Unassembled WGS sequence"/>
</dbReference>
<feature type="compositionally biased region" description="Basic and acidic residues" evidence="1">
    <location>
        <begin position="350"/>
        <end position="363"/>
    </location>
</feature>
<proteinExistence type="predicted"/>
<evidence type="ECO:0000313" key="3">
    <source>
        <dbReference type="Proteomes" id="UP000054477"/>
    </source>
</evidence>
<feature type="region of interest" description="Disordered" evidence="1">
    <location>
        <begin position="173"/>
        <end position="412"/>
    </location>
</feature>
<reference evidence="3" key="2">
    <citation type="submission" date="2015-01" db="EMBL/GenBank/DDBJ databases">
        <title>Evolutionary Origins and Diversification of the Mycorrhizal Mutualists.</title>
        <authorList>
            <consortium name="DOE Joint Genome Institute"/>
            <consortium name="Mycorrhizal Genomics Consortium"/>
            <person name="Kohler A."/>
            <person name="Kuo A."/>
            <person name="Nagy L.G."/>
            <person name="Floudas D."/>
            <person name="Copeland A."/>
            <person name="Barry K.W."/>
            <person name="Cichocki N."/>
            <person name="Veneault-Fourrey C."/>
            <person name="LaButti K."/>
            <person name="Lindquist E.A."/>
            <person name="Lipzen A."/>
            <person name="Lundell T."/>
            <person name="Morin E."/>
            <person name="Murat C."/>
            <person name="Riley R."/>
            <person name="Ohm R."/>
            <person name="Sun H."/>
            <person name="Tunlid A."/>
            <person name="Henrissat B."/>
            <person name="Grigoriev I.V."/>
            <person name="Hibbett D.S."/>
            <person name="Martin F."/>
        </authorList>
    </citation>
    <scope>NUCLEOTIDE SEQUENCE [LARGE SCALE GENOMIC DNA]</scope>
    <source>
        <strain evidence="3">LaAM-08-1</strain>
    </source>
</reference>
<name>A0A0C9YD95_9AGAR</name>
<keyword evidence="3" id="KW-1185">Reference proteome</keyword>
<feature type="compositionally biased region" description="Acidic residues" evidence="1">
    <location>
        <begin position="364"/>
        <end position="374"/>
    </location>
</feature>
<dbReference type="HOGENOM" id="CLU_045708_0_0_1"/>
<sequence length="412" mass="46208">MASSTPPVLLAESLDAFCKTACKALLDVDTHTREVVAHANNEAHEARVQRDEARGQREKVVKELHASQLEVQTWKQEANAVKATIVHQTDTIASQTETIAELRREVTYWKDQSQNWQEHFLRVEQKRCALSSRMDDLVSERLQWSKTTVSAISAFTPNKALCGDAVRSAPSSIAVKRQSIPSPTQPPAYKSAAPPSPSDLHASGSGSNRQVAAAPTPKQRGVNKNTRSKGHAEPPAYLARETSDTKPELDQNGTTTSVTSHRRQPPIPSSSGQSNRAKEARVGPRQTVIRRVQAVINVKQEESEEEESVEPKEEAEEDEVITTSKRPRSLRRRNCVVEDEEYESQEEETGEARSRGRREPIDYHEDEDDEEDELMMSAPESHDYRTEATQNRRTMHPTPAPPKKKRKIMTKT</sequence>
<feature type="compositionally biased region" description="Basic residues" evidence="1">
    <location>
        <begin position="402"/>
        <end position="412"/>
    </location>
</feature>
<dbReference type="STRING" id="1095629.A0A0C9YD95"/>